<evidence type="ECO:0008006" key="8">
    <source>
        <dbReference type="Google" id="ProtNLM"/>
    </source>
</evidence>
<organism evidence="5 7">
    <name type="scientific">Halobaculum halobium</name>
    <dbReference type="NCBI Taxonomy" id="3032281"/>
    <lineage>
        <taxon>Archaea</taxon>
        <taxon>Methanobacteriati</taxon>
        <taxon>Methanobacteriota</taxon>
        <taxon>Stenosarchaea group</taxon>
        <taxon>Halobacteria</taxon>
        <taxon>Halobacteriales</taxon>
        <taxon>Haloferacaceae</taxon>
        <taxon>Halobaculum</taxon>
    </lineage>
</organism>
<keyword evidence="1" id="KW-0812">Transmembrane</keyword>
<reference evidence="5" key="1">
    <citation type="journal article" date="2014" name="Int. J. Syst. Evol. Microbiol.">
        <title>Complete genome sequence of Corynebacterium casei LMG S-19264T (=DSM 44701T), isolated from a smear-ripened cheese.</title>
        <authorList>
            <consortium name="US DOE Joint Genome Institute (JGI-PGF)"/>
            <person name="Walter F."/>
            <person name="Albersmeier A."/>
            <person name="Kalinowski J."/>
            <person name="Ruckert C."/>
        </authorList>
    </citation>
    <scope>NUCLEOTIDE SEQUENCE [LARGE SCALE GENOMIC DNA]</scope>
    <source>
        <strain evidence="5">NBRC 112888</strain>
    </source>
</reference>
<dbReference type="Proteomes" id="UP001596443">
    <property type="component" value="Unassembled WGS sequence"/>
</dbReference>
<evidence type="ECO:0000313" key="3">
    <source>
        <dbReference type="EMBL" id="MFC6785168.1"/>
    </source>
</evidence>
<dbReference type="EMBL" id="JBHSWX010000012">
    <property type="protein sequence ID" value="MFC6787960.1"/>
    <property type="molecule type" value="Genomic_DNA"/>
</dbReference>
<feature type="transmembrane region" description="Helical" evidence="1">
    <location>
        <begin position="34"/>
        <end position="58"/>
    </location>
</feature>
<protein>
    <recommendedName>
        <fullName evidence="8">Solute:sodium symporter small subunit</fullName>
    </recommendedName>
</protein>
<sequence length="71" mass="7372">MTDAWTLVWAYGTAGILGLNVGAMLVARFPTDPLGYWGGVGQGIALALLAVGMLGQYVTLIEESDTEGINA</sequence>
<keyword evidence="1" id="KW-1133">Transmembrane helix</keyword>
<dbReference type="EMBL" id="JBHSWX010000012">
    <property type="protein sequence ID" value="MFC6785168.1"/>
    <property type="molecule type" value="Genomic_DNA"/>
</dbReference>
<feature type="transmembrane region" description="Helical" evidence="1">
    <location>
        <begin position="6"/>
        <end position="27"/>
    </location>
</feature>
<evidence type="ECO:0000313" key="6">
    <source>
        <dbReference type="EMBL" id="MFC6787960.1"/>
    </source>
</evidence>
<name>A0ABD5TH31_9EURY</name>
<comment type="caution">
    <text evidence="5">The sequence shown here is derived from an EMBL/GenBank/DDBJ whole genome shotgun (WGS) entry which is preliminary data.</text>
</comment>
<accession>A0ABD5TH31</accession>
<gene>
    <name evidence="2" type="ORF">ACFQFD_03480</name>
    <name evidence="3" type="ORF">ACFQFD_04015</name>
    <name evidence="4" type="ORF">ACFQFD_18320</name>
    <name evidence="5" type="ORF">ACFQFD_18525</name>
    <name evidence="6" type="ORF">ACFQFD_18720</name>
</gene>
<reference evidence="7" key="2">
    <citation type="journal article" date="2019" name="Int. J. Syst. Evol. Microbiol.">
        <title>The Global Catalogue of Microorganisms (GCM) 10K type strain sequencing project: providing services to taxonomists for standard genome sequencing and annotation.</title>
        <authorList>
            <consortium name="The Broad Institute Genomics Platform"/>
            <consortium name="The Broad Institute Genome Sequencing Center for Infectious Disease"/>
            <person name="Wu L."/>
            <person name="Ma J."/>
        </authorList>
    </citation>
    <scope>NUCLEOTIDE SEQUENCE [LARGE SCALE GENOMIC DNA]</scope>
    <source>
        <strain evidence="7">SYNS20</strain>
    </source>
</reference>
<dbReference type="EMBL" id="JBHSWX010000011">
    <property type="protein sequence ID" value="MFC6785073.1"/>
    <property type="molecule type" value="Genomic_DNA"/>
</dbReference>
<reference evidence="5" key="3">
    <citation type="submission" date="2024-09" db="EMBL/GenBank/DDBJ databases">
        <authorList>
            <person name="Sun Q."/>
        </authorList>
    </citation>
    <scope>NUCLEOTIDE SEQUENCE</scope>
    <source>
        <strain evidence="5">NBRC 112888</strain>
    </source>
</reference>
<evidence type="ECO:0000313" key="5">
    <source>
        <dbReference type="EMBL" id="MFC6787921.1"/>
    </source>
</evidence>
<evidence type="ECO:0000313" key="2">
    <source>
        <dbReference type="EMBL" id="MFC6785073.1"/>
    </source>
</evidence>
<dbReference type="RefSeq" id="WP_284062012.1">
    <property type="nucleotide sequence ID" value="NZ_CP126158.1"/>
</dbReference>
<evidence type="ECO:0000256" key="1">
    <source>
        <dbReference type="SAM" id="Phobius"/>
    </source>
</evidence>
<dbReference type="EMBL" id="JBHSWX010000012">
    <property type="protein sequence ID" value="MFC6787921.1"/>
    <property type="molecule type" value="Genomic_DNA"/>
</dbReference>
<keyword evidence="1" id="KW-0472">Membrane</keyword>
<dbReference type="EMBL" id="JBHSWX010000012">
    <property type="protein sequence ID" value="MFC6787880.1"/>
    <property type="molecule type" value="Genomic_DNA"/>
</dbReference>
<evidence type="ECO:0000313" key="4">
    <source>
        <dbReference type="EMBL" id="MFC6787880.1"/>
    </source>
</evidence>
<evidence type="ECO:0000313" key="7">
    <source>
        <dbReference type="Proteomes" id="UP001596443"/>
    </source>
</evidence>
<keyword evidence="7" id="KW-1185">Reference proteome</keyword>
<dbReference type="AlphaFoldDB" id="A0ABD5TH31"/>
<proteinExistence type="predicted"/>
<dbReference type="GeneID" id="81211104"/>